<gene>
    <name evidence="1" type="ORF">GETHPA_28780</name>
</gene>
<dbReference type="CDD" id="cd02603">
    <property type="entry name" value="HAD_sEH-N_like"/>
    <property type="match status" value="1"/>
</dbReference>
<comment type="caution">
    <text evidence="1">The sequence shown here is derived from an EMBL/GenBank/DDBJ whole genome shotgun (WGS) entry which is preliminary data.</text>
</comment>
<dbReference type="SFLD" id="SFLDS00003">
    <property type="entry name" value="Haloacid_Dehalogenase"/>
    <property type="match status" value="1"/>
</dbReference>
<dbReference type="PANTHER" id="PTHR43611:SF3">
    <property type="entry name" value="FLAVIN MONONUCLEOTIDE HYDROLASE 1, CHLOROPLATIC"/>
    <property type="match status" value="1"/>
</dbReference>
<reference evidence="1 2" key="1">
    <citation type="journal article" date="2023" name="Antonie Van Leeuwenhoek">
        <title>Mesoterricola silvestris gen. nov., sp. nov., Mesoterricola sediminis sp. nov., Geothrix oryzae sp. nov., Geothrix edaphica sp. nov., Geothrix rubra sp. nov., and Geothrix limicola sp. nov., six novel members of Acidobacteriota isolated from soils.</title>
        <authorList>
            <person name="Itoh H."/>
            <person name="Sugisawa Y."/>
            <person name="Mise K."/>
            <person name="Xu Z."/>
            <person name="Kuniyasu M."/>
            <person name="Ushijima N."/>
            <person name="Kawano K."/>
            <person name="Kobayashi E."/>
            <person name="Shiratori Y."/>
            <person name="Masuda Y."/>
            <person name="Senoo K."/>
        </authorList>
    </citation>
    <scope>NUCLEOTIDE SEQUENCE [LARGE SCALE GENOMIC DNA]</scope>
    <source>
        <strain evidence="1 2">Red803</strain>
    </source>
</reference>
<evidence type="ECO:0000313" key="1">
    <source>
        <dbReference type="EMBL" id="GLH71345.1"/>
    </source>
</evidence>
<dbReference type="NCBIfam" id="TIGR01549">
    <property type="entry name" value="HAD-SF-IA-v1"/>
    <property type="match status" value="1"/>
</dbReference>
<dbReference type="Proteomes" id="UP001165089">
    <property type="component" value="Unassembled WGS sequence"/>
</dbReference>
<dbReference type="Pfam" id="PF00702">
    <property type="entry name" value="Hydrolase"/>
    <property type="match status" value="1"/>
</dbReference>
<organism evidence="1 2">
    <name type="scientific">Geothrix rubra</name>
    <dbReference type="NCBI Taxonomy" id="2927977"/>
    <lineage>
        <taxon>Bacteria</taxon>
        <taxon>Pseudomonadati</taxon>
        <taxon>Acidobacteriota</taxon>
        <taxon>Holophagae</taxon>
        <taxon>Holophagales</taxon>
        <taxon>Holophagaceae</taxon>
        <taxon>Geothrix</taxon>
    </lineage>
</organism>
<protein>
    <recommendedName>
        <fullName evidence="3">HAD family phosphatase</fullName>
    </recommendedName>
</protein>
<dbReference type="SUPFAM" id="SSF56784">
    <property type="entry name" value="HAD-like"/>
    <property type="match status" value="1"/>
</dbReference>
<proteinExistence type="predicted"/>
<dbReference type="InterPro" id="IPR036412">
    <property type="entry name" value="HAD-like_sf"/>
</dbReference>
<dbReference type="PANTHER" id="PTHR43611">
    <property type="entry name" value="ALPHA-D-GLUCOSE 1-PHOSPHATE PHOSPHATASE"/>
    <property type="match status" value="1"/>
</dbReference>
<dbReference type="EMBL" id="BSDD01000006">
    <property type="protein sequence ID" value="GLH71345.1"/>
    <property type="molecule type" value="Genomic_DNA"/>
</dbReference>
<dbReference type="InterPro" id="IPR023214">
    <property type="entry name" value="HAD_sf"/>
</dbReference>
<dbReference type="NCBIfam" id="TIGR01509">
    <property type="entry name" value="HAD-SF-IA-v3"/>
    <property type="match status" value="1"/>
</dbReference>
<evidence type="ECO:0008006" key="3">
    <source>
        <dbReference type="Google" id="ProtNLM"/>
    </source>
</evidence>
<dbReference type="Gene3D" id="3.40.50.1000">
    <property type="entry name" value="HAD superfamily/HAD-like"/>
    <property type="match status" value="1"/>
</dbReference>
<keyword evidence="2" id="KW-1185">Reference proteome</keyword>
<sequence length="211" mass="22709">MPPTAPAPRGPALEAVIFDFGNVLCTFDNRRILAGLAPLCGLPPETLARRIEGSDLPRAYESGEIGSAAFLAGLSTLCGHAFPEAAFVRAFSEIFTPIEPVWRLVRTLKPRYRLGLLSNTNPWHFEHGIRPTAVFPLFDAVTLSYEVGAMKPDPKIYADALAKLALPPEACVFIDDLPGNVEGARAAGMRGITYTGPEALRAELHSLGVVD</sequence>
<dbReference type="Gene3D" id="1.10.150.240">
    <property type="entry name" value="Putative phosphatase, domain 2"/>
    <property type="match status" value="1"/>
</dbReference>
<dbReference type="RefSeq" id="WP_285727552.1">
    <property type="nucleotide sequence ID" value="NZ_BSDD01000006.1"/>
</dbReference>
<name>A0ABQ5QB43_9BACT</name>
<dbReference type="SFLD" id="SFLDG01129">
    <property type="entry name" value="C1.5:_HAD__Beta-PGM__Phosphata"/>
    <property type="match status" value="1"/>
</dbReference>
<dbReference type="InterPro" id="IPR023198">
    <property type="entry name" value="PGP-like_dom2"/>
</dbReference>
<evidence type="ECO:0000313" key="2">
    <source>
        <dbReference type="Proteomes" id="UP001165089"/>
    </source>
</evidence>
<dbReference type="InterPro" id="IPR006439">
    <property type="entry name" value="HAD-SF_hydro_IA"/>
</dbReference>
<accession>A0ABQ5QB43</accession>